<reference evidence="1 2" key="1">
    <citation type="submission" date="2023-01" db="EMBL/GenBank/DDBJ databases">
        <authorList>
            <person name="Whitehead M."/>
        </authorList>
    </citation>
    <scope>NUCLEOTIDE SEQUENCE [LARGE SCALE GENOMIC DNA]</scope>
</reference>
<sequence length="140" mass="15985">MLLSLIKLVQRFVSNCKPARLEKRHECSIGFLNIAELAKAEHFWVLYAQVPTSSDEYCRLRASQMVRHSSALTTYNPFLDEYGLIRVSSRLGDASIAYGTSHPVVLPSKNIVTKRIFEYEHQRLLHVGPQALLAHLSKKY</sequence>
<dbReference type="Proteomes" id="UP001160148">
    <property type="component" value="Unassembled WGS sequence"/>
</dbReference>
<comment type="caution">
    <text evidence="1">The sequence shown here is derived from an EMBL/GenBank/DDBJ whole genome shotgun (WGS) entry which is preliminary data.</text>
</comment>
<dbReference type="AlphaFoldDB" id="A0AAV0WWR3"/>
<protein>
    <submittedName>
        <fullName evidence="1">Uncharacterized protein</fullName>
    </submittedName>
</protein>
<name>A0AAV0WWR3_9HEMI</name>
<evidence type="ECO:0000313" key="1">
    <source>
        <dbReference type="EMBL" id="CAI6360292.1"/>
    </source>
</evidence>
<dbReference type="PANTHER" id="PTHR47331">
    <property type="entry name" value="PHD-TYPE DOMAIN-CONTAINING PROTEIN"/>
    <property type="match status" value="1"/>
</dbReference>
<dbReference type="EMBL" id="CARXXK010000003">
    <property type="protein sequence ID" value="CAI6360292.1"/>
    <property type="molecule type" value="Genomic_DNA"/>
</dbReference>
<evidence type="ECO:0000313" key="2">
    <source>
        <dbReference type="Proteomes" id="UP001160148"/>
    </source>
</evidence>
<gene>
    <name evidence="1" type="ORF">MEUPH1_LOCUS15611</name>
</gene>
<accession>A0AAV0WWR3</accession>
<proteinExistence type="predicted"/>
<keyword evidence="2" id="KW-1185">Reference proteome</keyword>
<organism evidence="1 2">
    <name type="scientific">Macrosiphum euphorbiae</name>
    <name type="common">potato aphid</name>
    <dbReference type="NCBI Taxonomy" id="13131"/>
    <lineage>
        <taxon>Eukaryota</taxon>
        <taxon>Metazoa</taxon>
        <taxon>Ecdysozoa</taxon>
        <taxon>Arthropoda</taxon>
        <taxon>Hexapoda</taxon>
        <taxon>Insecta</taxon>
        <taxon>Pterygota</taxon>
        <taxon>Neoptera</taxon>
        <taxon>Paraneoptera</taxon>
        <taxon>Hemiptera</taxon>
        <taxon>Sternorrhyncha</taxon>
        <taxon>Aphidomorpha</taxon>
        <taxon>Aphidoidea</taxon>
        <taxon>Aphididae</taxon>
        <taxon>Macrosiphini</taxon>
        <taxon>Macrosiphum</taxon>
    </lineage>
</organism>